<protein>
    <recommendedName>
        <fullName evidence="3">Ig-like domain-containing protein</fullName>
    </recommendedName>
</protein>
<dbReference type="SUPFAM" id="SSF48726">
    <property type="entry name" value="Immunoglobulin"/>
    <property type="match status" value="1"/>
</dbReference>
<dbReference type="InterPro" id="IPR036179">
    <property type="entry name" value="Ig-like_dom_sf"/>
</dbReference>
<keyword evidence="2" id="KW-1185">Reference proteome</keyword>
<sequence>MLIVVLLHYYECAKSTSRKRHRSNPEFWLGRYSIVNQKLVSVATDFIHSTFEDDFISKNESDYIISEDVISVLLICEAKYPIEVKFLHPEKLTYPSVHLRTISERISEFNEDLEEPRTQDYVLYTSISFANVKFFSSTLVCQSVENSAINSSVHVYKLVFDGIERQGDTIQVKVDAKNPLQVELPCRPATPAASITLQKQFQVKVWGWGHEQLHSTVPIWSDFKWSSFDPKAGFTLTLPKTQIYFDPIPPQVSLFGLYKCSISGGDDNEFVFINVTRKSVEDKPSHELPFKTKFILRKNADAGLMVPPLTLDQNIKTNYDNALYKCCSGVPSKPPSLLALSCENALQCDMYKTMLTQIDNYEGTRTSKKRWDSILHKQFHNISSDCALSILLGGSTIVRCTGDNVDISEHYYKLITSNEKAITNNKFLSKKSFNHHAKEHDYEPLSLAWNAEVNRKIGIIIGKPIPKNWRRTSRKRNKIMHSARTAFRNRLYSLHSPESTSERRTISILEVADKKTDIYEGEEIYFVCFSLPMFHADGGYLRITWKNGTNLVLEEDYGYSTAIIESSSTSSIHFSGLDGFGLNPTIAKIIETDVEMTSVECFQPLLNASTWERIQLKIEVHASHEPVFSGASEEIMYAYLHEAGHEIVCELVQGAPAPETITVTKDQKPIQEQIIQPALNTTTPPITEITININPDVDNIVTIKLPTISYESHGVYECMAENIKGRAVKTVRLIVVGMQDIEIV</sequence>
<evidence type="ECO:0000313" key="1">
    <source>
        <dbReference type="EMBL" id="CAL8071263.1"/>
    </source>
</evidence>
<dbReference type="EMBL" id="CAXLJM020000005">
    <property type="protein sequence ID" value="CAL8071263.1"/>
    <property type="molecule type" value="Genomic_DNA"/>
</dbReference>
<gene>
    <name evidence="1" type="ORF">ODALV1_LOCUS1636</name>
</gene>
<dbReference type="InterPro" id="IPR013783">
    <property type="entry name" value="Ig-like_fold"/>
</dbReference>
<evidence type="ECO:0000313" key="2">
    <source>
        <dbReference type="Proteomes" id="UP001642540"/>
    </source>
</evidence>
<proteinExistence type="predicted"/>
<organism evidence="1 2">
    <name type="scientific">Orchesella dallaii</name>
    <dbReference type="NCBI Taxonomy" id="48710"/>
    <lineage>
        <taxon>Eukaryota</taxon>
        <taxon>Metazoa</taxon>
        <taxon>Ecdysozoa</taxon>
        <taxon>Arthropoda</taxon>
        <taxon>Hexapoda</taxon>
        <taxon>Collembola</taxon>
        <taxon>Entomobryomorpha</taxon>
        <taxon>Entomobryoidea</taxon>
        <taxon>Orchesellidae</taxon>
        <taxon>Orchesellinae</taxon>
        <taxon>Orchesella</taxon>
    </lineage>
</organism>
<accession>A0ABP1PQT8</accession>
<comment type="caution">
    <text evidence="1">The sequence shown here is derived from an EMBL/GenBank/DDBJ whole genome shotgun (WGS) entry which is preliminary data.</text>
</comment>
<dbReference type="Proteomes" id="UP001642540">
    <property type="component" value="Unassembled WGS sequence"/>
</dbReference>
<name>A0ABP1PQT8_9HEXA</name>
<reference evidence="1 2" key="1">
    <citation type="submission" date="2024-08" db="EMBL/GenBank/DDBJ databases">
        <authorList>
            <person name="Cucini C."/>
            <person name="Frati F."/>
        </authorList>
    </citation>
    <scope>NUCLEOTIDE SEQUENCE [LARGE SCALE GENOMIC DNA]</scope>
</reference>
<dbReference type="Gene3D" id="2.60.40.10">
    <property type="entry name" value="Immunoglobulins"/>
    <property type="match status" value="1"/>
</dbReference>
<evidence type="ECO:0008006" key="3">
    <source>
        <dbReference type="Google" id="ProtNLM"/>
    </source>
</evidence>